<keyword evidence="6 10" id="KW-0802">TPR repeat</keyword>
<evidence type="ECO:0000256" key="8">
    <source>
        <dbReference type="ARBA" id="ARBA00023136"/>
    </source>
</evidence>
<dbReference type="SUPFAM" id="SSF48452">
    <property type="entry name" value="TPR-like"/>
    <property type="match status" value="1"/>
</dbReference>
<evidence type="ECO:0000256" key="9">
    <source>
        <dbReference type="PROSITE-ProRule" id="PRU00277"/>
    </source>
</evidence>
<accession>A0A9Q0RTF5</accession>
<comment type="subcellular location">
    <subcellularLocation>
        <location evidence="1">Membrane</location>
    </subcellularLocation>
</comment>
<dbReference type="PROSITE" id="PS50059">
    <property type="entry name" value="FKBP_PPIASE"/>
    <property type="match status" value="1"/>
</dbReference>
<dbReference type="GO" id="GO:0007283">
    <property type="term" value="P:spermatogenesis"/>
    <property type="evidence" value="ECO:0007669"/>
    <property type="project" value="TreeGrafter"/>
</dbReference>
<keyword evidence="15" id="KW-1185">Reference proteome</keyword>
<name>A0A9Q0RTF5_BLOTA</name>
<feature type="region of interest" description="Disordered" evidence="11">
    <location>
        <begin position="644"/>
        <end position="663"/>
    </location>
</feature>
<dbReference type="InterPro" id="IPR001179">
    <property type="entry name" value="PPIase_FKBP_dom"/>
</dbReference>
<evidence type="ECO:0000256" key="5">
    <source>
        <dbReference type="ARBA" id="ARBA00022737"/>
    </source>
</evidence>
<feature type="repeat" description="TPR" evidence="10">
    <location>
        <begin position="580"/>
        <end position="613"/>
    </location>
</feature>
<dbReference type="PANTHER" id="PTHR46674">
    <property type="entry name" value="INACTIVE PEPTIDYL-PROLYL CIS-TRANS ISOMERASE FKBP6"/>
    <property type="match status" value="1"/>
</dbReference>
<dbReference type="Proteomes" id="UP001142055">
    <property type="component" value="Chromosome 1"/>
</dbReference>
<evidence type="ECO:0000256" key="3">
    <source>
        <dbReference type="ARBA" id="ARBA00009648"/>
    </source>
</evidence>
<comment type="similarity">
    <text evidence="3">Belongs to the FKBP6 family.</text>
</comment>
<dbReference type="InterPro" id="IPR011990">
    <property type="entry name" value="TPR-like_helical_dom_sf"/>
</dbReference>
<keyword evidence="9" id="KW-0697">Rotamase</keyword>
<dbReference type="GO" id="GO:0003755">
    <property type="term" value="F:peptidyl-prolyl cis-trans isomerase activity"/>
    <property type="evidence" value="ECO:0007669"/>
    <property type="project" value="UniProtKB-KW"/>
</dbReference>
<evidence type="ECO:0000259" key="13">
    <source>
        <dbReference type="PROSITE" id="PS50059"/>
    </source>
</evidence>
<keyword evidence="8 12" id="KW-0472">Membrane</keyword>
<evidence type="ECO:0000256" key="10">
    <source>
        <dbReference type="PROSITE-ProRule" id="PRU00339"/>
    </source>
</evidence>
<dbReference type="GO" id="GO:0034587">
    <property type="term" value="P:piRNA processing"/>
    <property type="evidence" value="ECO:0007669"/>
    <property type="project" value="TreeGrafter"/>
</dbReference>
<dbReference type="GO" id="GO:0005737">
    <property type="term" value="C:cytoplasm"/>
    <property type="evidence" value="ECO:0007669"/>
    <property type="project" value="TreeGrafter"/>
</dbReference>
<dbReference type="InterPro" id="IPR046357">
    <property type="entry name" value="PPIase_dom_sf"/>
</dbReference>
<comment type="catalytic activity">
    <reaction evidence="9">
        <text>[protein]-peptidylproline (omega=180) = [protein]-peptidylproline (omega=0)</text>
        <dbReference type="Rhea" id="RHEA:16237"/>
        <dbReference type="Rhea" id="RHEA-COMP:10747"/>
        <dbReference type="Rhea" id="RHEA-COMP:10748"/>
        <dbReference type="ChEBI" id="CHEBI:83833"/>
        <dbReference type="ChEBI" id="CHEBI:83834"/>
        <dbReference type="EC" id="5.2.1.8"/>
    </reaction>
</comment>
<dbReference type="GO" id="GO:0051879">
    <property type="term" value="F:Hsp90 protein binding"/>
    <property type="evidence" value="ECO:0007669"/>
    <property type="project" value="TreeGrafter"/>
</dbReference>
<feature type="transmembrane region" description="Helical" evidence="12">
    <location>
        <begin position="39"/>
        <end position="66"/>
    </location>
</feature>
<dbReference type="Pfam" id="PF14559">
    <property type="entry name" value="TPR_19"/>
    <property type="match status" value="1"/>
</dbReference>
<dbReference type="Pfam" id="PF03381">
    <property type="entry name" value="CDC50"/>
    <property type="match status" value="1"/>
</dbReference>
<dbReference type="PROSITE" id="PS50005">
    <property type="entry name" value="TPR"/>
    <property type="match status" value="1"/>
</dbReference>
<dbReference type="EC" id="5.2.1.8" evidence="9"/>
<dbReference type="InterPro" id="IPR019734">
    <property type="entry name" value="TPR_rpt"/>
</dbReference>
<proteinExistence type="inferred from homology"/>
<evidence type="ECO:0000256" key="12">
    <source>
        <dbReference type="SAM" id="Phobius"/>
    </source>
</evidence>
<evidence type="ECO:0000256" key="4">
    <source>
        <dbReference type="ARBA" id="ARBA00022692"/>
    </source>
</evidence>
<dbReference type="InterPro" id="IPR042282">
    <property type="entry name" value="FKBP6/shu"/>
</dbReference>
<dbReference type="GO" id="GO:0016020">
    <property type="term" value="C:membrane"/>
    <property type="evidence" value="ECO:0007669"/>
    <property type="project" value="UniProtKB-SubCell"/>
</dbReference>
<dbReference type="Gene3D" id="1.25.40.10">
    <property type="entry name" value="Tetratricopeptide repeat domain"/>
    <property type="match status" value="1"/>
</dbReference>
<dbReference type="Gene3D" id="3.10.50.40">
    <property type="match status" value="1"/>
</dbReference>
<keyword evidence="7 12" id="KW-1133">Transmembrane helix</keyword>
<gene>
    <name evidence="14" type="ORF">RDWZM_004230</name>
</gene>
<dbReference type="AlphaFoldDB" id="A0A9Q0RTF5"/>
<comment type="similarity">
    <text evidence="2">Belongs to the CDC50/LEM3 family.</text>
</comment>
<dbReference type="PANTHER" id="PTHR46674:SF1">
    <property type="entry name" value="INACTIVE PEPTIDYL-PROLYL CIS-TRANS ISOMERASE FKBP6"/>
    <property type="match status" value="1"/>
</dbReference>
<feature type="domain" description="PPIase FKBP-type" evidence="13">
    <location>
        <begin position="382"/>
        <end position="470"/>
    </location>
</feature>
<sequence>MEEKPENKGKYFRRMLDNIGSLVRVNSFKQQKLPAWRPILRINSVVGTFVMASIALVIIGIGFLYVSGSKQSFSIDYTHCMPLYGTRSCAQILTDWQLRTNGSTTPPECTCWYKFELEEDFRSNVYVYYGLSNYYQNHLHYIRSKDTDQFKGELSASPDCKPFRTKMVTENGRRINRPIVPCDMNVFSNFTNPVYWNNKTIWDLDPENPSNNGLRNEALIVWMRVSAFPEFWKLYARVEHDKKKPFFYMIPRGQYYLKINYKFDIFEYNALKENHLIEGCSTLNELISERKDIDLEIDLEDNVEMIKDMNGDENADELATREEIKLKEFYSNMLSTPFPQIEGEFGKCIAFKERCQLMKPIVKDKIFKSIIRPGDGRAVAINDAVLFHVNAFIVENYDEPFESTFSRKKPLLCKLNNILKGYALSILTMKGGELSEFAIHSSLAYGVHGCPPRIPPGSDIIAIIEVVDIFNQDNIEYYHSLTSDEQLDELTTDKMIKFAEKDRELGSKLYNEKNYREASFYYGRAIDLLERNSTEKKLEQDLNCLLLTLYHNMTNCQIFLSGSAVVAYARKALRIDPESVKANYQLGKGYISLGRLDLAQIFLDKAFRSRPNDPDIKRELDILEHKLAVEHMDKNMLYKENVEAKKEGKTEDNTTKENVQKDFTMKKEKPMKVYIDR</sequence>
<evidence type="ECO:0000313" key="15">
    <source>
        <dbReference type="Proteomes" id="UP001142055"/>
    </source>
</evidence>
<keyword evidence="9" id="KW-0413">Isomerase</keyword>
<keyword evidence="5" id="KW-0677">Repeat</keyword>
<evidence type="ECO:0000256" key="11">
    <source>
        <dbReference type="SAM" id="MobiDB-lite"/>
    </source>
</evidence>
<comment type="caution">
    <text evidence="14">The sequence shown here is derived from an EMBL/GenBank/DDBJ whole genome shotgun (WGS) entry which is preliminary data.</text>
</comment>
<evidence type="ECO:0000256" key="1">
    <source>
        <dbReference type="ARBA" id="ARBA00004370"/>
    </source>
</evidence>
<dbReference type="InterPro" id="IPR005045">
    <property type="entry name" value="CDC50/LEM3_fam"/>
</dbReference>
<dbReference type="Pfam" id="PF00254">
    <property type="entry name" value="FKBP_C"/>
    <property type="match status" value="1"/>
</dbReference>
<evidence type="ECO:0000256" key="7">
    <source>
        <dbReference type="ARBA" id="ARBA00022989"/>
    </source>
</evidence>
<dbReference type="EMBL" id="JAPWDV010000001">
    <property type="protein sequence ID" value="KAJ6225685.1"/>
    <property type="molecule type" value="Genomic_DNA"/>
</dbReference>
<evidence type="ECO:0000313" key="14">
    <source>
        <dbReference type="EMBL" id="KAJ6225685.1"/>
    </source>
</evidence>
<evidence type="ECO:0000256" key="6">
    <source>
        <dbReference type="ARBA" id="ARBA00022803"/>
    </source>
</evidence>
<protein>
    <recommendedName>
        <fullName evidence="9">peptidylprolyl isomerase</fullName>
        <ecNumber evidence="9">5.2.1.8</ecNumber>
    </recommendedName>
</protein>
<organism evidence="14 15">
    <name type="scientific">Blomia tropicalis</name>
    <name type="common">Mite</name>
    <dbReference type="NCBI Taxonomy" id="40697"/>
    <lineage>
        <taxon>Eukaryota</taxon>
        <taxon>Metazoa</taxon>
        <taxon>Ecdysozoa</taxon>
        <taxon>Arthropoda</taxon>
        <taxon>Chelicerata</taxon>
        <taxon>Arachnida</taxon>
        <taxon>Acari</taxon>
        <taxon>Acariformes</taxon>
        <taxon>Sarcoptiformes</taxon>
        <taxon>Astigmata</taxon>
        <taxon>Glycyphagoidea</taxon>
        <taxon>Echimyopodidae</taxon>
        <taxon>Blomia</taxon>
    </lineage>
</organism>
<keyword evidence="4 12" id="KW-0812">Transmembrane</keyword>
<evidence type="ECO:0000256" key="2">
    <source>
        <dbReference type="ARBA" id="ARBA00009457"/>
    </source>
</evidence>
<dbReference type="SUPFAM" id="SSF54534">
    <property type="entry name" value="FKBP-like"/>
    <property type="match status" value="1"/>
</dbReference>
<reference evidence="14" key="1">
    <citation type="submission" date="2022-12" db="EMBL/GenBank/DDBJ databases">
        <title>Genome assemblies of Blomia tropicalis.</title>
        <authorList>
            <person name="Cui Y."/>
        </authorList>
    </citation>
    <scope>NUCLEOTIDE SEQUENCE</scope>
    <source>
        <tissue evidence="14">Adult mites</tissue>
    </source>
</reference>